<organism evidence="4 5">
    <name type="scientific">Alcanivorax quisquiliarum</name>
    <dbReference type="NCBI Taxonomy" id="2933565"/>
    <lineage>
        <taxon>Bacteria</taxon>
        <taxon>Pseudomonadati</taxon>
        <taxon>Pseudomonadota</taxon>
        <taxon>Gammaproteobacteria</taxon>
        <taxon>Oceanospirillales</taxon>
        <taxon>Alcanivoracaceae</taxon>
        <taxon>Alcanivorax</taxon>
    </lineage>
</organism>
<dbReference type="InterPro" id="IPR022606">
    <property type="entry name" value="DUF2914"/>
</dbReference>
<keyword evidence="1" id="KW-0472">Membrane</keyword>
<proteinExistence type="predicted"/>
<comment type="caution">
    <text evidence="4">The sequence shown here is derived from an EMBL/GenBank/DDBJ whole genome shotgun (WGS) entry which is preliminary data.</text>
</comment>
<feature type="transmembrane region" description="Helical" evidence="1">
    <location>
        <begin position="43"/>
        <end position="60"/>
    </location>
</feature>
<reference evidence="4" key="1">
    <citation type="submission" date="2022-04" db="EMBL/GenBank/DDBJ databases">
        <title>Alcanivorax sp. CY1518 draft genome sequence.</title>
        <authorList>
            <person name="Zhao G."/>
            <person name="An M."/>
        </authorList>
    </citation>
    <scope>NUCLEOTIDE SEQUENCE</scope>
    <source>
        <strain evidence="4">CY1518</strain>
    </source>
</reference>
<keyword evidence="1" id="KW-0812">Transmembrane</keyword>
<evidence type="ECO:0000313" key="4">
    <source>
        <dbReference type="EMBL" id="MCK0536955.1"/>
    </source>
</evidence>
<dbReference type="InterPro" id="IPR016937">
    <property type="entry name" value="UCP029727"/>
</dbReference>
<feature type="transmembrane region" description="Helical" evidence="1">
    <location>
        <begin position="139"/>
        <end position="161"/>
    </location>
</feature>
<feature type="transmembrane region" description="Helical" evidence="1">
    <location>
        <begin position="21"/>
        <end position="37"/>
    </location>
</feature>
<accession>A0ABT0E593</accession>
<dbReference type="EMBL" id="JALKII010000002">
    <property type="protein sequence ID" value="MCK0536955.1"/>
    <property type="molecule type" value="Genomic_DNA"/>
</dbReference>
<feature type="domain" description="DUF5924" evidence="3">
    <location>
        <begin position="2"/>
        <end position="257"/>
    </location>
</feature>
<dbReference type="Pfam" id="PF19346">
    <property type="entry name" value="DUF5924"/>
    <property type="match status" value="1"/>
</dbReference>
<evidence type="ECO:0000256" key="1">
    <source>
        <dbReference type="SAM" id="Phobius"/>
    </source>
</evidence>
<dbReference type="Proteomes" id="UP001165524">
    <property type="component" value="Unassembled WGS sequence"/>
</dbReference>
<evidence type="ECO:0000313" key="5">
    <source>
        <dbReference type="Proteomes" id="UP001165524"/>
    </source>
</evidence>
<feature type="transmembrane region" description="Helical" evidence="1">
    <location>
        <begin position="107"/>
        <end position="127"/>
    </location>
</feature>
<feature type="transmembrane region" description="Helical" evidence="1">
    <location>
        <begin position="193"/>
        <end position="213"/>
    </location>
</feature>
<dbReference type="Pfam" id="PF11141">
    <property type="entry name" value="DUF2914"/>
    <property type="match status" value="1"/>
</dbReference>
<dbReference type="PIRSF" id="PIRSF029727">
    <property type="entry name" value="UCP029727"/>
    <property type="match status" value="1"/>
</dbReference>
<evidence type="ECO:0000259" key="2">
    <source>
        <dbReference type="Pfam" id="PF11141"/>
    </source>
</evidence>
<keyword evidence="1" id="KW-1133">Transmembrane helix</keyword>
<dbReference type="RefSeq" id="WP_246948884.1">
    <property type="nucleotide sequence ID" value="NZ_JALKII010000002.1"/>
</dbReference>
<name>A0ABT0E593_9GAMM</name>
<feature type="domain" description="DUF2914" evidence="2">
    <location>
        <begin position="269"/>
        <end position="333"/>
    </location>
</feature>
<dbReference type="InterPro" id="IPR045968">
    <property type="entry name" value="DUF5924"/>
</dbReference>
<gene>
    <name evidence="4" type="ORF">MU846_04465</name>
</gene>
<sequence>MLQLQNLLQYLFNLVRRHPRLVALFGFISGAASLFLVERKESLAQFIAIGMLASWLWLTLENVLRRGIAARFGIALPPPLLHFVTQMVHQESLFFVLPFFLVATTWASGQAAFTTLLMLAALISLIDPLYYRWLARRRWLYLAFHSLTLFAVLLVALPILLRLTTGESYRLATIATAILSFPSLSQTVPLGRWWRVPILVALMLALGALVYVLHRAIPPATLRLAETAITRQVVNREPGPSLSTVSDAALRSEGLIAYTAIRAPRGLHERIYHLWVHEGEVVDRIPLEIDGGREQGYRAWSRKQQFPSDAIGVWQIKVVTEGGQLVGVLRFRVGE</sequence>
<protein>
    <submittedName>
        <fullName evidence="4">DUF2914 domain-containing protein</fullName>
    </submittedName>
</protein>
<keyword evidence="5" id="KW-1185">Reference proteome</keyword>
<evidence type="ECO:0000259" key="3">
    <source>
        <dbReference type="Pfam" id="PF19346"/>
    </source>
</evidence>